<protein>
    <submittedName>
        <fullName evidence="1">Uncharacterized protein</fullName>
    </submittedName>
</protein>
<keyword evidence="2" id="KW-1185">Reference proteome</keyword>
<dbReference type="AlphaFoldDB" id="A0A7J7KKW5"/>
<gene>
    <name evidence="1" type="ORF">EB796_003094</name>
</gene>
<comment type="caution">
    <text evidence="1">The sequence shown here is derived from an EMBL/GenBank/DDBJ whole genome shotgun (WGS) entry which is preliminary data.</text>
</comment>
<evidence type="ECO:0000313" key="1">
    <source>
        <dbReference type="EMBL" id="KAF6038594.1"/>
    </source>
</evidence>
<evidence type="ECO:0000313" key="2">
    <source>
        <dbReference type="Proteomes" id="UP000593567"/>
    </source>
</evidence>
<accession>A0A7J7KKW5</accession>
<dbReference type="EMBL" id="VXIV02000393">
    <property type="protein sequence ID" value="KAF6038594.1"/>
    <property type="molecule type" value="Genomic_DNA"/>
</dbReference>
<dbReference type="Proteomes" id="UP000593567">
    <property type="component" value="Unassembled WGS sequence"/>
</dbReference>
<organism evidence="1 2">
    <name type="scientific">Bugula neritina</name>
    <name type="common">Brown bryozoan</name>
    <name type="synonym">Sertularia neritina</name>
    <dbReference type="NCBI Taxonomy" id="10212"/>
    <lineage>
        <taxon>Eukaryota</taxon>
        <taxon>Metazoa</taxon>
        <taxon>Spiralia</taxon>
        <taxon>Lophotrochozoa</taxon>
        <taxon>Bryozoa</taxon>
        <taxon>Gymnolaemata</taxon>
        <taxon>Cheilostomatida</taxon>
        <taxon>Flustrina</taxon>
        <taxon>Buguloidea</taxon>
        <taxon>Bugulidae</taxon>
        <taxon>Bugula</taxon>
    </lineage>
</organism>
<sequence length="80" mass="8437">MASLVESSPQSTADSCSAAIKQKPAVLNVATPSIKTVTEATQQKMKGARAAALVTIAKEYLTTDLAGQGELLRMYCLHNI</sequence>
<name>A0A7J7KKW5_BUGNE</name>
<reference evidence="1" key="1">
    <citation type="submission" date="2020-06" db="EMBL/GenBank/DDBJ databases">
        <title>Draft genome of Bugula neritina, a colonial animal packing powerful symbionts and potential medicines.</title>
        <authorList>
            <person name="Rayko M."/>
        </authorList>
    </citation>
    <scope>NUCLEOTIDE SEQUENCE [LARGE SCALE GENOMIC DNA]</scope>
    <source>
        <strain evidence="1">Kwan_BN1</strain>
    </source>
</reference>
<proteinExistence type="predicted"/>